<sequence>MEASVIPCVRELNDYHAQVKDISAYADFHAGELRVNRRDLLTAVKQAQELQCFTSIQMCYYLKLTPSNVRDISQLPFMKPNGCSVSDRLVEMARIGSTRSSINKFLKTLFGSHDDLPAIFASIDINRFPETVPYLPSIMKPRDFFTCSSIPAIFGHFWSRELQQSYIQFLLAVGDNIPNINPSTFRNHWLFDSIKYYVIRSPVIQYMRLSIGDLIFKLIRDKEIIELSKGNVTQALFDKLCQYANLMVENMQANLEIFPNDVKFIMKHFVDKSTNQQDRISWLELLFLDCVLAPSISNLRNYGIIPAAFYIDPSPTGPSRSLNILAQLFRYNLHPQQVNLRYPDIDSSSITSLSLKNFLINLVNVEQCELTGPKLVDLLPLLGIHYILILMSLPDVYMLADAVQRAQNPDQTLSRDASNIPTNESVSFDYFRFDVWDFATYGFKKPKIPENEIEKPPNNLASLAGEALYKFLSYAEVDRKAPSKYSDFTTFHETNMINQRQYVTEAYLRHLYVIYQSIPQKDQRAVIPGLEDEIRRHFELEQRNSNTLTGIAIQMRTLKEEIDRYQNIKKERLQILYSQLLLLYFQEGTNPQRDFLKPEQIVARANEFIQKTIFSEFLLLYFNHISMFITPVADYAVRGVQCCFHSYITQFIPLSKFIEYNTRLNQCDQLLQKITDQSIEKLCISSSPARIRHLFSTQQLFVFPIYAAQKAMFIELPLEAIRQFSIAIKLIKKMFELEIGGKPTQQELQALFDYVVLKSNVPTVFSMGKYLNHFLLGIPIKDNSLFDDGMEDAIHLVDSNLTALESLLSDF</sequence>
<reference evidence="1 2" key="1">
    <citation type="submission" date="2024-04" db="EMBL/GenBank/DDBJ databases">
        <title>Tritrichomonas musculus Genome.</title>
        <authorList>
            <person name="Alves-Ferreira E."/>
            <person name="Grigg M."/>
            <person name="Lorenzi H."/>
            <person name="Galac M."/>
        </authorList>
    </citation>
    <scope>NUCLEOTIDE SEQUENCE [LARGE SCALE GENOMIC DNA]</scope>
    <source>
        <strain evidence="1 2">EAF2021</strain>
    </source>
</reference>
<organism evidence="1 2">
    <name type="scientific">Tritrichomonas musculus</name>
    <dbReference type="NCBI Taxonomy" id="1915356"/>
    <lineage>
        <taxon>Eukaryota</taxon>
        <taxon>Metamonada</taxon>
        <taxon>Parabasalia</taxon>
        <taxon>Tritrichomonadida</taxon>
        <taxon>Tritrichomonadidae</taxon>
        <taxon>Tritrichomonas</taxon>
    </lineage>
</organism>
<protein>
    <submittedName>
        <fullName evidence="1">Uncharacterized protein</fullName>
    </submittedName>
</protein>
<comment type="caution">
    <text evidence="1">The sequence shown here is derived from an EMBL/GenBank/DDBJ whole genome shotgun (WGS) entry which is preliminary data.</text>
</comment>
<accession>A0ABR2KT24</accession>
<keyword evidence="2" id="KW-1185">Reference proteome</keyword>
<gene>
    <name evidence="1" type="ORF">M9Y10_022519</name>
</gene>
<evidence type="ECO:0000313" key="2">
    <source>
        <dbReference type="Proteomes" id="UP001470230"/>
    </source>
</evidence>
<dbReference type="SUPFAM" id="SSF48350">
    <property type="entry name" value="GTPase activation domain, GAP"/>
    <property type="match status" value="1"/>
</dbReference>
<dbReference type="Proteomes" id="UP001470230">
    <property type="component" value="Unassembled WGS sequence"/>
</dbReference>
<dbReference type="EMBL" id="JAPFFF010000003">
    <property type="protein sequence ID" value="KAK8894087.1"/>
    <property type="molecule type" value="Genomic_DNA"/>
</dbReference>
<proteinExistence type="predicted"/>
<name>A0ABR2KT24_9EUKA</name>
<evidence type="ECO:0000313" key="1">
    <source>
        <dbReference type="EMBL" id="KAK8894087.1"/>
    </source>
</evidence>
<dbReference type="InterPro" id="IPR008936">
    <property type="entry name" value="Rho_GTPase_activation_prot"/>
</dbReference>